<name>A0A2P2QW52_RHIMU</name>
<accession>A0A2P2QW52</accession>
<proteinExistence type="predicted"/>
<protein>
    <submittedName>
        <fullName evidence="1">Uncharacterized protein</fullName>
    </submittedName>
</protein>
<evidence type="ECO:0000313" key="1">
    <source>
        <dbReference type="EMBL" id="MBX71223.1"/>
    </source>
</evidence>
<reference evidence="1" key="1">
    <citation type="submission" date="2018-02" db="EMBL/GenBank/DDBJ databases">
        <title>Rhizophora mucronata_Transcriptome.</title>
        <authorList>
            <person name="Meera S.P."/>
            <person name="Sreeshan A."/>
            <person name="Augustine A."/>
        </authorList>
    </citation>
    <scope>NUCLEOTIDE SEQUENCE</scope>
    <source>
        <tissue evidence="1">Leaf</tissue>
    </source>
</reference>
<dbReference type="EMBL" id="GGEC01090739">
    <property type="protein sequence ID" value="MBX71223.1"/>
    <property type="molecule type" value="Transcribed_RNA"/>
</dbReference>
<dbReference type="AlphaFoldDB" id="A0A2P2QW52"/>
<sequence length="50" mass="5759">MLFFFQHHDLIADVIRSTYMSKSLFQPAKHSLFSAWNSKESLSSSRGPNL</sequence>
<organism evidence="1">
    <name type="scientific">Rhizophora mucronata</name>
    <name type="common">Asiatic mangrove</name>
    <dbReference type="NCBI Taxonomy" id="61149"/>
    <lineage>
        <taxon>Eukaryota</taxon>
        <taxon>Viridiplantae</taxon>
        <taxon>Streptophyta</taxon>
        <taxon>Embryophyta</taxon>
        <taxon>Tracheophyta</taxon>
        <taxon>Spermatophyta</taxon>
        <taxon>Magnoliopsida</taxon>
        <taxon>eudicotyledons</taxon>
        <taxon>Gunneridae</taxon>
        <taxon>Pentapetalae</taxon>
        <taxon>rosids</taxon>
        <taxon>fabids</taxon>
        <taxon>Malpighiales</taxon>
        <taxon>Rhizophoraceae</taxon>
        <taxon>Rhizophora</taxon>
    </lineage>
</organism>